<dbReference type="Gene3D" id="3.40.50.720">
    <property type="entry name" value="NAD(P)-binding Rossmann-like Domain"/>
    <property type="match status" value="1"/>
</dbReference>
<evidence type="ECO:0000259" key="1">
    <source>
        <dbReference type="SMART" id="SM00881"/>
    </source>
</evidence>
<evidence type="ECO:0000313" key="2">
    <source>
        <dbReference type="EMBL" id="CUH60280.1"/>
    </source>
</evidence>
<dbReference type="EMBL" id="CYRX01000025">
    <property type="protein sequence ID" value="CUH60280.1"/>
    <property type="molecule type" value="Genomic_DNA"/>
</dbReference>
<protein>
    <recommendedName>
        <fullName evidence="1">CoA-binding domain-containing protein</fullName>
    </recommendedName>
</protein>
<accession>A0A0P1EZ19</accession>
<proteinExistence type="predicted"/>
<dbReference type="AlphaFoldDB" id="A0A0P1EZ19"/>
<dbReference type="PANTHER" id="PTHR33303">
    <property type="entry name" value="CYTOPLASMIC PROTEIN-RELATED"/>
    <property type="match status" value="1"/>
</dbReference>
<dbReference type="Pfam" id="PF13380">
    <property type="entry name" value="CoA_binding_2"/>
    <property type="match status" value="1"/>
</dbReference>
<dbReference type="Proteomes" id="UP000051298">
    <property type="component" value="Unassembled WGS sequence"/>
</dbReference>
<evidence type="ECO:0000313" key="3">
    <source>
        <dbReference type="Proteomes" id="UP000051298"/>
    </source>
</evidence>
<dbReference type="PANTHER" id="PTHR33303:SF2">
    <property type="entry name" value="COA-BINDING DOMAIN-CONTAINING PROTEIN"/>
    <property type="match status" value="1"/>
</dbReference>
<sequence>MLENPSDAEIYDLLATPLRIALVGASLNPARASHSVGNMLAGRGHHVVGVNPGHAGTPLFGQLIVARLEDVPGPVDMVDVFRQSDALPAIVETVITQMPSVKVIWTQLDVVHEEAAARARAAGLMVIQDRCPVIEYRRLF</sequence>
<dbReference type="InterPro" id="IPR003781">
    <property type="entry name" value="CoA-bd"/>
</dbReference>
<dbReference type="STRING" id="266809.PM03_06100"/>
<gene>
    <name evidence="2" type="ORF">THS5294_01569</name>
</gene>
<feature type="domain" description="CoA-binding" evidence="1">
    <location>
        <begin position="14"/>
        <end position="110"/>
    </location>
</feature>
<dbReference type="SUPFAM" id="SSF51735">
    <property type="entry name" value="NAD(P)-binding Rossmann-fold domains"/>
    <property type="match status" value="1"/>
</dbReference>
<dbReference type="RefSeq" id="WP_058123294.1">
    <property type="nucleotide sequence ID" value="NZ_CYRX01000025.1"/>
</dbReference>
<dbReference type="InterPro" id="IPR036291">
    <property type="entry name" value="NAD(P)-bd_dom_sf"/>
</dbReference>
<name>A0A0P1EZ19_9RHOB</name>
<organism evidence="2 3">
    <name type="scientific">Thalassobacter stenotrophicus</name>
    <dbReference type="NCBI Taxonomy" id="266809"/>
    <lineage>
        <taxon>Bacteria</taxon>
        <taxon>Pseudomonadati</taxon>
        <taxon>Pseudomonadota</taxon>
        <taxon>Alphaproteobacteria</taxon>
        <taxon>Rhodobacterales</taxon>
        <taxon>Roseobacteraceae</taxon>
        <taxon>Thalassobacter</taxon>
    </lineage>
</organism>
<reference evidence="2 3" key="1">
    <citation type="submission" date="2015-09" db="EMBL/GenBank/DDBJ databases">
        <authorList>
            <consortium name="Swine Surveillance"/>
        </authorList>
    </citation>
    <scope>NUCLEOTIDE SEQUENCE [LARGE SCALE GENOMIC DNA]</scope>
    <source>
        <strain evidence="2 3">CECT 5294</strain>
    </source>
</reference>
<dbReference type="eggNOG" id="COG1832">
    <property type="taxonomic scope" value="Bacteria"/>
</dbReference>
<dbReference type="SMART" id="SM00881">
    <property type="entry name" value="CoA_binding"/>
    <property type="match status" value="1"/>
</dbReference>